<feature type="signal peptide" evidence="1">
    <location>
        <begin position="1"/>
        <end position="21"/>
    </location>
</feature>
<gene>
    <name evidence="3" type="ORF">PILCRDRAFT_3385</name>
</gene>
<dbReference type="InterPro" id="IPR036673">
    <property type="entry name" value="Cyanovirin-N_sf"/>
</dbReference>
<dbReference type="OrthoDB" id="2651584at2759"/>
<evidence type="ECO:0000313" key="4">
    <source>
        <dbReference type="Proteomes" id="UP000054166"/>
    </source>
</evidence>
<dbReference type="SUPFAM" id="SSF51322">
    <property type="entry name" value="Cyanovirin-N"/>
    <property type="match status" value="1"/>
</dbReference>
<evidence type="ECO:0000259" key="2">
    <source>
        <dbReference type="SMART" id="SM01111"/>
    </source>
</evidence>
<dbReference type="SMART" id="SM01111">
    <property type="entry name" value="CVNH"/>
    <property type="match status" value="1"/>
</dbReference>
<keyword evidence="1" id="KW-0732">Signal</keyword>
<keyword evidence="4" id="KW-1185">Reference proteome</keyword>
<sequence>MRSSIFPVAVTVLAMINLANSAPGNEATSLARRGFASSCEDTSLKGWTLTALCKNSIGSYSESSLDLSQCLGWGAGGYLLCEPEEPDASQACTDLSINAYELYATCSDANGGTRKDNLNLDNCISNSNGIMGCVSHRYSHPVFVAKRNTGAFGSVKEA</sequence>
<protein>
    <recommendedName>
        <fullName evidence="2">Cyanovirin-N domain-containing protein</fullName>
    </recommendedName>
</protein>
<evidence type="ECO:0000313" key="3">
    <source>
        <dbReference type="EMBL" id="KIM88384.1"/>
    </source>
</evidence>
<evidence type="ECO:0000256" key="1">
    <source>
        <dbReference type="SAM" id="SignalP"/>
    </source>
</evidence>
<dbReference type="InParanoid" id="A0A0C3G9G6"/>
<reference evidence="4" key="2">
    <citation type="submission" date="2015-01" db="EMBL/GenBank/DDBJ databases">
        <title>Evolutionary Origins and Diversification of the Mycorrhizal Mutualists.</title>
        <authorList>
            <consortium name="DOE Joint Genome Institute"/>
            <consortium name="Mycorrhizal Genomics Consortium"/>
            <person name="Kohler A."/>
            <person name="Kuo A."/>
            <person name="Nagy L.G."/>
            <person name="Floudas D."/>
            <person name="Copeland A."/>
            <person name="Barry K.W."/>
            <person name="Cichocki N."/>
            <person name="Veneault-Fourrey C."/>
            <person name="LaButti K."/>
            <person name="Lindquist E.A."/>
            <person name="Lipzen A."/>
            <person name="Lundell T."/>
            <person name="Morin E."/>
            <person name="Murat C."/>
            <person name="Riley R."/>
            <person name="Ohm R."/>
            <person name="Sun H."/>
            <person name="Tunlid A."/>
            <person name="Henrissat B."/>
            <person name="Grigoriev I.V."/>
            <person name="Hibbett D.S."/>
            <person name="Martin F."/>
        </authorList>
    </citation>
    <scope>NUCLEOTIDE SEQUENCE [LARGE SCALE GENOMIC DNA]</scope>
    <source>
        <strain evidence="4">F 1598</strain>
    </source>
</reference>
<name>A0A0C3G9G6_PILCF</name>
<feature type="chain" id="PRO_5002164510" description="Cyanovirin-N domain-containing protein" evidence="1">
    <location>
        <begin position="22"/>
        <end position="158"/>
    </location>
</feature>
<dbReference type="STRING" id="765440.A0A0C3G9G6"/>
<dbReference type="Proteomes" id="UP000054166">
    <property type="component" value="Unassembled WGS sequence"/>
</dbReference>
<feature type="domain" description="Cyanovirin-N" evidence="2">
    <location>
        <begin position="34"/>
        <end position="133"/>
    </location>
</feature>
<accession>A0A0C3G9G6</accession>
<dbReference type="AlphaFoldDB" id="A0A0C3G9G6"/>
<dbReference type="Pfam" id="PF08881">
    <property type="entry name" value="CVNH"/>
    <property type="match status" value="1"/>
</dbReference>
<dbReference type="Gene3D" id="2.30.60.10">
    <property type="entry name" value="Cyanovirin-N"/>
    <property type="match status" value="1"/>
</dbReference>
<dbReference type="EMBL" id="KN832977">
    <property type="protein sequence ID" value="KIM88384.1"/>
    <property type="molecule type" value="Genomic_DNA"/>
</dbReference>
<proteinExistence type="predicted"/>
<reference evidence="3 4" key="1">
    <citation type="submission" date="2014-04" db="EMBL/GenBank/DDBJ databases">
        <authorList>
            <consortium name="DOE Joint Genome Institute"/>
            <person name="Kuo A."/>
            <person name="Tarkka M."/>
            <person name="Buscot F."/>
            <person name="Kohler A."/>
            <person name="Nagy L.G."/>
            <person name="Floudas D."/>
            <person name="Copeland A."/>
            <person name="Barry K.W."/>
            <person name="Cichocki N."/>
            <person name="Veneault-Fourrey C."/>
            <person name="LaButti K."/>
            <person name="Lindquist E.A."/>
            <person name="Lipzen A."/>
            <person name="Lundell T."/>
            <person name="Morin E."/>
            <person name="Murat C."/>
            <person name="Sun H."/>
            <person name="Tunlid A."/>
            <person name="Henrissat B."/>
            <person name="Grigoriev I.V."/>
            <person name="Hibbett D.S."/>
            <person name="Martin F."/>
            <person name="Nordberg H.P."/>
            <person name="Cantor M.N."/>
            <person name="Hua S.X."/>
        </authorList>
    </citation>
    <scope>NUCLEOTIDE SEQUENCE [LARGE SCALE GENOMIC DNA]</scope>
    <source>
        <strain evidence="3 4">F 1598</strain>
    </source>
</reference>
<dbReference type="InterPro" id="IPR011058">
    <property type="entry name" value="Cyanovirin-N"/>
</dbReference>
<organism evidence="3 4">
    <name type="scientific">Piloderma croceum (strain F 1598)</name>
    <dbReference type="NCBI Taxonomy" id="765440"/>
    <lineage>
        <taxon>Eukaryota</taxon>
        <taxon>Fungi</taxon>
        <taxon>Dikarya</taxon>
        <taxon>Basidiomycota</taxon>
        <taxon>Agaricomycotina</taxon>
        <taxon>Agaricomycetes</taxon>
        <taxon>Agaricomycetidae</taxon>
        <taxon>Atheliales</taxon>
        <taxon>Atheliaceae</taxon>
        <taxon>Piloderma</taxon>
    </lineage>
</organism>
<dbReference type="HOGENOM" id="CLU_1670047_0_0_1"/>